<dbReference type="PANTHER" id="PTHR23155">
    <property type="entry name" value="DISEASE RESISTANCE PROTEIN RP"/>
    <property type="match status" value="1"/>
</dbReference>
<dbReference type="Pfam" id="PF18052">
    <property type="entry name" value="Rx_N"/>
    <property type="match status" value="1"/>
</dbReference>
<dbReference type="PRINTS" id="PR00364">
    <property type="entry name" value="DISEASERSIST"/>
</dbReference>
<dbReference type="InterPro" id="IPR002182">
    <property type="entry name" value="NB-ARC"/>
</dbReference>
<dbReference type="InterPro" id="IPR042197">
    <property type="entry name" value="Apaf_helical"/>
</dbReference>
<dbReference type="Gene3D" id="1.10.8.430">
    <property type="entry name" value="Helical domain of apoptotic protease-activating factors"/>
    <property type="match status" value="1"/>
</dbReference>
<dbReference type="CDD" id="cd14798">
    <property type="entry name" value="RX-CC_like"/>
    <property type="match status" value="1"/>
</dbReference>
<reference evidence="8" key="1">
    <citation type="submission" date="2020-03" db="EMBL/GenBank/DDBJ databases">
        <title>Castanea mollissima Vanexum genome sequencing.</title>
        <authorList>
            <person name="Staton M."/>
        </authorList>
    </citation>
    <scope>NUCLEOTIDE SEQUENCE</scope>
    <source>
        <tissue evidence="8">Leaf</tissue>
    </source>
</reference>
<dbReference type="Gene3D" id="3.80.10.10">
    <property type="entry name" value="Ribonuclease Inhibitor"/>
    <property type="match status" value="2"/>
</dbReference>
<evidence type="ECO:0000256" key="3">
    <source>
        <dbReference type="ARBA" id="ARBA00022821"/>
    </source>
</evidence>
<dbReference type="InterPro" id="IPR041118">
    <property type="entry name" value="Rx_N"/>
</dbReference>
<evidence type="ECO:0000259" key="5">
    <source>
        <dbReference type="Pfam" id="PF18052"/>
    </source>
</evidence>
<evidence type="ECO:0000256" key="1">
    <source>
        <dbReference type="ARBA" id="ARBA00022737"/>
    </source>
</evidence>
<evidence type="ECO:0000256" key="2">
    <source>
        <dbReference type="ARBA" id="ARBA00022741"/>
    </source>
</evidence>
<evidence type="ECO:0000259" key="6">
    <source>
        <dbReference type="Pfam" id="PF23559"/>
    </source>
</evidence>
<evidence type="ECO:0000259" key="7">
    <source>
        <dbReference type="Pfam" id="PF23598"/>
    </source>
</evidence>
<dbReference type="Gene3D" id="1.10.10.10">
    <property type="entry name" value="Winged helix-like DNA-binding domain superfamily/Winged helix DNA-binding domain"/>
    <property type="match status" value="1"/>
</dbReference>
<proteinExistence type="predicted"/>
<dbReference type="InterPro" id="IPR032675">
    <property type="entry name" value="LRR_dom_sf"/>
</dbReference>
<dbReference type="InterPro" id="IPR058922">
    <property type="entry name" value="WHD_DRP"/>
</dbReference>
<dbReference type="Gene3D" id="1.20.5.4130">
    <property type="match status" value="1"/>
</dbReference>
<dbReference type="Gene3D" id="3.40.50.300">
    <property type="entry name" value="P-loop containing nucleotide triphosphate hydrolases"/>
    <property type="match status" value="1"/>
</dbReference>
<sequence length="930" mass="107590">MDVEAVVSIVIRKLTDLLIQEPIIFNKAIDEIEQVRISLRQMQSFLIDAEDKKEHEEGVKKWVDQFLAVVYEVEDAIETFVLWKMYARRMGYFFIPKNLKADSDLRNKIEEIKHKIKNLDKMETDGVSNRGEPLMIRQLTLHRSSYRDEGLTLNQQNNDSSYSVDEETDFIGFEKDKSKLVAMLTGSGPESGDYQKFPAISVVGKHGTGKTTLAKAIEVKSRLDRRVISVVGKHGSGKTTLAKAIYKSPEVKSDFDCRAWVLASGSLTDVLLSILEQIVNITVDNKSTKEELTQKIHMNLQEKRYLVVLDDLQTPSLWKELLEAFPDTNKGSRIILTTINYRVAFSADTRGEPHRLNPLNEGDTWKLFLKKVRLPDNFKFSDEEVFKLKRKLIRRCKGLPLAIVVLGGLLSTKDPNYEVWLKVFEHPSWQLDRKQDQFSIILALSYNDLPFHLRPCFLYLLLFPKDKDIPVRRLQRLWLAEGFVKHTPEKTPEDMVEIYFKELVQRNLIQIFKWRKDGSPKTCRIGVLQDDGNFMSKAQEIGLFHIQKMSEKETPQHGVRRVTDFVDPEEYISQIQNLRSYLAFDIQKNDMPATEIDRFLNKVTGQNFGLLRVVDLERVYKPKLPDNMGKLFLLLRYLGLRWTFLDALPHSVGELPYLETLDVKHTYISSLPSSIWKMKHLRHLCLNEIRLDMSLQNHGTCLTHLQTLWGLFVDKKTPVKNGLYRLINLRKLGLTCHLDSFQELDEWIARLASLQSLRIRSKNQNGQPWKLNLKPLSSLENLTNLYLLGSLPELHDRYEFPPKLTVLTLSVSKLEKDPMPILAQLPSLSVLRLLADSYTGKELKCPPKGFIKLQILKLWMLKDLETWEVGKEALKELQEVEIRCCDKLKELPAPLFILENIKKIVLTNMPQKFVDEIPAKGLIFPKTLQF</sequence>
<dbReference type="InterPro" id="IPR038005">
    <property type="entry name" value="RX-like_CC"/>
</dbReference>
<dbReference type="InterPro" id="IPR055414">
    <property type="entry name" value="LRR_R13L4/SHOC2-like"/>
</dbReference>
<feature type="domain" description="Disease resistance N-terminal" evidence="5">
    <location>
        <begin position="6"/>
        <end position="82"/>
    </location>
</feature>
<dbReference type="GO" id="GO:0098542">
    <property type="term" value="P:defense response to other organism"/>
    <property type="evidence" value="ECO:0007669"/>
    <property type="project" value="TreeGrafter"/>
</dbReference>
<keyword evidence="9" id="KW-1185">Reference proteome</keyword>
<dbReference type="OrthoDB" id="611536at2759"/>
<dbReference type="Pfam" id="PF23598">
    <property type="entry name" value="LRR_14"/>
    <property type="match status" value="1"/>
</dbReference>
<dbReference type="Pfam" id="PF00931">
    <property type="entry name" value="NB-ARC"/>
    <property type="match status" value="1"/>
</dbReference>
<dbReference type="InterPro" id="IPR036388">
    <property type="entry name" value="WH-like_DNA-bd_sf"/>
</dbReference>
<evidence type="ECO:0000313" key="8">
    <source>
        <dbReference type="EMBL" id="KAF3958348.1"/>
    </source>
</evidence>
<dbReference type="AlphaFoldDB" id="A0A8J4VEH2"/>
<evidence type="ECO:0000259" key="4">
    <source>
        <dbReference type="Pfam" id="PF00931"/>
    </source>
</evidence>
<protein>
    <submittedName>
        <fullName evidence="8">Uncharacterized protein</fullName>
    </submittedName>
</protein>
<gene>
    <name evidence="8" type="ORF">CMV_016743</name>
</gene>
<name>A0A8J4VEH2_9ROSI</name>
<keyword evidence="1" id="KW-0677">Repeat</keyword>
<feature type="domain" description="NB-ARC" evidence="4">
    <location>
        <begin position="224"/>
        <end position="372"/>
    </location>
</feature>
<dbReference type="SUPFAM" id="SSF52540">
    <property type="entry name" value="P-loop containing nucleoside triphosphate hydrolases"/>
    <property type="match status" value="2"/>
</dbReference>
<organism evidence="8 9">
    <name type="scientific">Castanea mollissima</name>
    <name type="common">Chinese chestnut</name>
    <dbReference type="NCBI Taxonomy" id="60419"/>
    <lineage>
        <taxon>Eukaryota</taxon>
        <taxon>Viridiplantae</taxon>
        <taxon>Streptophyta</taxon>
        <taxon>Embryophyta</taxon>
        <taxon>Tracheophyta</taxon>
        <taxon>Spermatophyta</taxon>
        <taxon>Magnoliopsida</taxon>
        <taxon>eudicotyledons</taxon>
        <taxon>Gunneridae</taxon>
        <taxon>Pentapetalae</taxon>
        <taxon>rosids</taxon>
        <taxon>fabids</taxon>
        <taxon>Fagales</taxon>
        <taxon>Fagaceae</taxon>
        <taxon>Castanea</taxon>
    </lineage>
</organism>
<feature type="domain" description="Disease resistance protein winged helix" evidence="6">
    <location>
        <begin position="462"/>
        <end position="525"/>
    </location>
</feature>
<evidence type="ECO:0000313" key="9">
    <source>
        <dbReference type="Proteomes" id="UP000737018"/>
    </source>
</evidence>
<accession>A0A8J4VEH2</accession>
<keyword evidence="2" id="KW-0547">Nucleotide-binding</keyword>
<dbReference type="InterPro" id="IPR044974">
    <property type="entry name" value="Disease_R_plants"/>
</dbReference>
<comment type="caution">
    <text evidence="8">The sequence shown here is derived from an EMBL/GenBank/DDBJ whole genome shotgun (WGS) entry which is preliminary data.</text>
</comment>
<dbReference type="SUPFAM" id="SSF52058">
    <property type="entry name" value="L domain-like"/>
    <property type="match status" value="1"/>
</dbReference>
<dbReference type="InterPro" id="IPR027417">
    <property type="entry name" value="P-loop_NTPase"/>
</dbReference>
<keyword evidence="3" id="KW-0611">Plant defense</keyword>
<dbReference type="Proteomes" id="UP000737018">
    <property type="component" value="Unassembled WGS sequence"/>
</dbReference>
<dbReference type="GO" id="GO:0043531">
    <property type="term" value="F:ADP binding"/>
    <property type="evidence" value="ECO:0007669"/>
    <property type="project" value="InterPro"/>
</dbReference>
<feature type="domain" description="Disease resistance R13L4/SHOC-2-like LRR" evidence="7">
    <location>
        <begin position="606"/>
        <end position="884"/>
    </location>
</feature>
<dbReference type="PANTHER" id="PTHR23155:SF955">
    <property type="entry name" value="AAA+ ATPASE DOMAIN-CONTAINING PROTEIN"/>
    <property type="match status" value="1"/>
</dbReference>
<dbReference type="EMBL" id="JRKL02002583">
    <property type="protein sequence ID" value="KAF3958348.1"/>
    <property type="molecule type" value="Genomic_DNA"/>
</dbReference>
<dbReference type="Pfam" id="PF23559">
    <property type="entry name" value="WHD_DRP"/>
    <property type="match status" value="1"/>
</dbReference>